<comment type="caution">
    <text evidence="2">The sequence shown here is derived from an EMBL/GenBank/DDBJ whole genome shotgun (WGS) entry which is preliminary data.</text>
</comment>
<feature type="transmembrane region" description="Helical" evidence="1">
    <location>
        <begin position="80"/>
        <end position="99"/>
    </location>
</feature>
<proteinExistence type="predicted"/>
<evidence type="ECO:0000256" key="1">
    <source>
        <dbReference type="SAM" id="Phobius"/>
    </source>
</evidence>
<keyword evidence="1" id="KW-0812">Transmembrane</keyword>
<sequence>MDGPRYTRGQPIIVWKSGQGDVLCDPIRFPNVAWLLAAVMGVAVTTARTKGLQTILGSGLTLLALVLTVCVYPVHGWTWTNHAALTALCSATTAGSFITTRVAHLSGTMDKAATVARNSYASTRSACLWLGLCSVSWAP</sequence>
<dbReference type="RefSeq" id="WP_184134742.1">
    <property type="nucleotide sequence ID" value="NZ_JACHFL010000010.1"/>
</dbReference>
<dbReference type="AlphaFoldDB" id="A0A7W8NEI6"/>
<protein>
    <submittedName>
        <fullName evidence="2">Uncharacterized protein</fullName>
    </submittedName>
</protein>
<evidence type="ECO:0000313" key="2">
    <source>
        <dbReference type="EMBL" id="MBB5364379.1"/>
    </source>
</evidence>
<feature type="transmembrane region" description="Helical" evidence="1">
    <location>
        <begin position="54"/>
        <end position="74"/>
    </location>
</feature>
<dbReference type="Proteomes" id="UP000552709">
    <property type="component" value="Unassembled WGS sequence"/>
</dbReference>
<gene>
    <name evidence="2" type="ORF">HNQ08_003491</name>
</gene>
<organism evidence="2 3">
    <name type="scientific">Deinococcus humi</name>
    <dbReference type="NCBI Taxonomy" id="662880"/>
    <lineage>
        <taxon>Bacteria</taxon>
        <taxon>Thermotogati</taxon>
        <taxon>Deinococcota</taxon>
        <taxon>Deinococci</taxon>
        <taxon>Deinococcales</taxon>
        <taxon>Deinococcaceae</taxon>
        <taxon>Deinococcus</taxon>
    </lineage>
</organism>
<accession>A0A7W8NEI6</accession>
<evidence type="ECO:0000313" key="3">
    <source>
        <dbReference type="Proteomes" id="UP000552709"/>
    </source>
</evidence>
<dbReference type="EMBL" id="JACHFL010000010">
    <property type="protein sequence ID" value="MBB5364379.1"/>
    <property type="molecule type" value="Genomic_DNA"/>
</dbReference>
<keyword evidence="1" id="KW-0472">Membrane</keyword>
<keyword evidence="3" id="KW-1185">Reference proteome</keyword>
<keyword evidence="1" id="KW-1133">Transmembrane helix</keyword>
<reference evidence="2 3" key="1">
    <citation type="submission" date="2020-08" db="EMBL/GenBank/DDBJ databases">
        <title>Genomic Encyclopedia of Type Strains, Phase IV (KMG-IV): sequencing the most valuable type-strain genomes for metagenomic binning, comparative biology and taxonomic classification.</title>
        <authorList>
            <person name="Goeker M."/>
        </authorList>
    </citation>
    <scope>NUCLEOTIDE SEQUENCE [LARGE SCALE GENOMIC DNA]</scope>
    <source>
        <strain evidence="2 3">DSM 27939</strain>
    </source>
</reference>
<name>A0A7W8NEI6_9DEIO</name>